<evidence type="ECO:0000313" key="2">
    <source>
        <dbReference type="Proteomes" id="UP000247807"/>
    </source>
</evidence>
<protein>
    <submittedName>
        <fullName evidence="1">Uncharacterized protein</fullName>
    </submittedName>
</protein>
<dbReference type="EMBL" id="QJUE01000002">
    <property type="protein sequence ID" value="PYE02959.1"/>
    <property type="molecule type" value="Genomic_DNA"/>
</dbReference>
<accession>A0A318RAN5</accession>
<proteinExistence type="predicted"/>
<organism evidence="1 2">
    <name type="scientific">Prochlorococcus marinus XMU1408</name>
    <dbReference type="NCBI Taxonomy" id="2213228"/>
    <lineage>
        <taxon>Bacteria</taxon>
        <taxon>Bacillati</taxon>
        <taxon>Cyanobacteriota</taxon>
        <taxon>Cyanophyceae</taxon>
        <taxon>Synechococcales</taxon>
        <taxon>Prochlorococcaceae</taxon>
        <taxon>Prochlorococcus</taxon>
    </lineage>
</organism>
<dbReference type="Proteomes" id="UP000247807">
    <property type="component" value="Unassembled WGS sequence"/>
</dbReference>
<evidence type="ECO:0000313" key="1">
    <source>
        <dbReference type="EMBL" id="PYE02959.1"/>
    </source>
</evidence>
<dbReference type="AlphaFoldDB" id="A0A318RAN5"/>
<reference evidence="1 2" key="1">
    <citation type="journal article" date="2018" name="Appl. Environ. Microbiol.">
        <title>Genome rearrangement shapes Prochlorococcus ecological adaptation.</title>
        <authorList>
            <person name="Yan W."/>
            <person name="Wei S."/>
            <person name="Wang Q."/>
            <person name="Xiao X."/>
            <person name="Zeng Q."/>
            <person name="Jiao N."/>
            <person name="Zhang R."/>
        </authorList>
    </citation>
    <scope>NUCLEOTIDE SEQUENCE [LARGE SCALE GENOMIC DNA]</scope>
    <source>
        <strain evidence="1 2">XMU1408</strain>
    </source>
</reference>
<dbReference type="RefSeq" id="WP_158466452.1">
    <property type="nucleotide sequence ID" value="NZ_QJUE01000002.1"/>
</dbReference>
<comment type="caution">
    <text evidence="1">The sequence shown here is derived from an EMBL/GenBank/DDBJ whole genome shotgun (WGS) entry which is preliminary data.</text>
</comment>
<sequence length="348" mass="40549">MNIEKLFINGEVSLYGYNYKSLPEVIPKLSKKKILIAYLKHSIHQNYFSSTNVKLLDSINQVGLEDNDINNTFLLDQSFTKCLIKSYPSNPQYVFVSLSNPFYYPYILIGIIRRLLLRKINIIGIRSLIISKSNTYWILLSRNTIANGFTFYLSREFGIKNFLKFLHFEHINYVILRSYDALPVLSSLSSDIDMLVDSRDVEKVKTFLIENTGTQRIDIWSSNSPDFNGVPYFPEDVSKNVLARSIDGPCLSKIPNKYDELNLLIFHCLYHKGFNSGIRSKYRSYNCVPIHEKYSKRIKTMSNKLGINIGSNMEDMHFYLIKKKLTPRKDQLIKLSKNNEWIKCILRE</sequence>
<gene>
    <name evidence="1" type="ORF">DNJ73_04215</name>
</gene>
<dbReference type="OrthoDB" id="6812310at2"/>
<name>A0A318RAN5_PROMR</name>